<dbReference type="Proteomes" id="UP001229421">
    <property type="component" value="Unassembled WGS sequence"/>
</dbReference>
<evidence type="ECO:0000313" key="1">
    <source>
        <dbReference type="EMBL" id="KAK1423131.1"/>
    </source>
</evidence>
<reference evidence="1" key="1">
    <citation type="journal article" date="2023" name="bioRxiv">
        <title>Improved chromosome-level genome assembly for marigold (Tagetes erecta).</title>
        <authorList>
            <person name="Jiang F."/>
            <person name="Yuan L."/>
            <person name="Wang S."/>
            <person name="Wang H."/>
            <person name="Xu D."/>
            <person name="Wang A."/>
            <person name="Fan W."/>
        </authorList>
    </citation>
    <scope>NUCLEOTIDE SEQUENCE</scope>
    <source>
        <strain evidence="1">WSJ</strain>
        <tissue evidence="1">Leaf</tissue>
    </source>
</reference>
<protein>
    <submittedName>
        <fullName evidence="1">Uncharacterized protein</fullName>
    </submittedName>
</protein>
<gene>
    <name evidence="1" type="ORF">QVD17_18426</name>
</gene>
<organism evidence="1 2">
    <name type="scientific">Tagetes erecta</name>
    <name type="common">African marigold</name>
    <dbReference type="NCBI Taxonomy" id="13708"/>
    <lineage>
        <taxon>Eukaryota</taxon>
        <taxon>Viridiplantae</taxon>
        <taxon>Streptophyta</taxon>
        <taxon>Embryophyta</taxon>
        <taxon>Tracheophyta</taxon>
        <taxon>Spermatophyta</taxon>
        <taxon>Magnoliopsida</taxon>
        <taxon>eudicotyledons</taxon>
        <taxon>Gunneridae</taxon>
        <taxon>Pentapetalae</taxon>
        <taxon>asterids</taxon>
        <taxon>campanulids</taxon>
        <taxon>Asterales</taxon>
        <taxon>Asteraceae</taxon>
        <taxon>Asteroideae</taxon>
        <taxon>Heliantheae alliance</taxon>
        <taxon>Tageteae</taxon>
        <taxon>Tagetes</taxon>
    </lineage>
</organism>
<proteinExistence type="predicted"/>
<dbReference type="EMBL" id="JAUHHV010000005">
    <property type="protein sequence ID" value="KAK1423131.1"/>
    <property type="molecule type" value="Genomic_DNA"/>
</dbReference>
<dbReference type="AlphaFoldDB" id="A0AAD8KL54"/>
<comment type="caution">
    <text evidence="1">The sequence shown here is derived from an EMBL/GenBank/DDBJ whole genome shotgun (WGS) entry which is preliminary data.</text>
</comment>
<name>A0AAD8KL54_TARER</name>
<accession>A0AAD8KL54</accession>
<evidence type="ECO:0000313" key="2">
    <source>
        <dbReference type="Proteomes" id="UP001229421"/>
    </source>
</evidence>
<sequence length="111" mass="12709">MSIAAGVLFPLTGIRLPPWLAGDLMVASSISVVLKNIYIAIFPFIISLKVHIFKVEVWFFKWKVINNFIRDHGYNFAKQEPFVNNPKDSINHSKLNSKGEFNKVHVLLIQK</sequence>
<keyword evidence="2" id="KW-1185">Reference proteome</keyword>